<proteinExistence type="predicted"/>
<sequence length="98" mass="11091">MFGFLPLSKELSHGPRRIKYNGEHATRDCNITEKIPEPTCFNCDEKGHLAAWKGCKALPVITKPLERQQRKSYAQAATVQRQMIAKPEGKALEKQKPT</sequence>
<accession>A0A4Y2C9L9</accession>
<gene>
    <name evidence="1" type="ORF">AVEN_247795_1</name>
</gene>
<organism evidence="1 2">
    <name type="scientific">Araneus ventricosus</name>
    <name type="common">Orbweaver spider</name>
    <name type="synonym">Epeira ventricosa</name>
    <dbReference type="NCBI Taxonomy" id="182803"/>
    <lineage>
        <taxon>Eukaryota</taxon>
        <taxon>Metazoa</taxon>
        <taxon>Ecdysozoa</taxon>
        <taxon>Arthropoda</taxon>
        <taxon>Chelicerata</taxon>
        <taxon>Arachnida</taxon>
        <taxon>Araneae</taxon>
        <taxon>Araneomorphae</taxon>
        <taxon>Entelegynae</taxon>
        <taxon>Araneoidea</taxon>
        <taxon>Araneidae</taxon>
        <taxon>Araneus</taxon>
    </lineage>
</organism>
<protein>
    <recommendedName>
        <fullName evidence="3">CCHC-type domain-containing protein</fullName>
    </recommendedName>
</protein>
<dbReference type="EMBL" id="BGPR01085829">
    <property type="protein sequence ID" value="GBM01053.1"/>
    <property type="molecule type" value="Genomic_DNA"/>
</dbReference>
<keyword evidence="2" id="KW-1185">Reference proteome</keyword>
<evidence type="ECO:0008006" key="3">
    <source>
        <dbReference type="Google" id="ProtNLM"/>
    </source>
</evidence>
<name>A0A4Y2C9L9_ARAVE</name>
<dbReference type="AlphaFoldDB" id="A0A4Y2C9L9"/>
<evidence type="ECO:0000313" key="2">
    <source>
        <dbReference type="Proteomes" id="UP000499080"/>
    </source>
</evidence>
<evidence type="ECO:0000313" key="1">
    <source>
        <dbReference type="EMBL" id="GBM01053.1"/>
    </source>
</evidence>
<comment type="caution">
    <text evidence="1">The sequence shown here is derived from an EMBL/GenBank/DDBJ whole genome shotgun (WGS) entry which is preliminary data.</text>
</comment>
<reference evidence="1 2" key="1">
    <citation type="journal article" date="2019" name="Sci. Rep.">
        <title>Orb-weaving spider Araneus ventricosus genome elucidates the spidroin gene catalogue.</title>
        <authorList>
            <person name="Kono N."/>
            <person name="Nakamura H."/>
            <person name="Ohtoshi R."/>
            <person name="Moran D.A.P."/>
            <person name="Shinohara A."/>
            <person name="Yoshida Y."/>
            <person name="Fujiwara M."/>
            <person name="Mori M."/>
            <person name="Tomita M."/>
            <person name="Arakawa K."/>
        </authorList>
    </citation>
    <scope>NUCLEOTIDE SEQUENCE [LARGE SCALE GENOMIC DNA]</scope>
</reference>
<dbReference type="Proteomes" id="UP000499080">
    <property type="component" value="Unassembled WGS sequence"/>
</dbReference>